<gene>
    <name evidence="1" type="ORF">L6452_28746</name>
</gene>
<accession>A0ACB8ZYQ4</accession>
<reference evidence="1 2" key="2">
    <citation type="journal article" date="2022" name="Mol. Ecol. Resour.">
        <title>The genomes of chicory, endive, great burdock and yacon provide insights into Asteraceae paleo-polyploidization history and plant inulin production.</title>
        <authorList>
            <person name="Fan W."/>
            <person name="Wang S."/>
            <person name="Wang H."/>
            <person name="Wang A."/>
            <person name="Jiang F."/>
            <person name="Liu H."/>
            <person name="Zhao H."/>
            <person name="Xu D."/>
            <person name="Zhang Y."/>
        </authorList>
    </citation>
    <scope>NUCLEOTIDE SEQUENCE [LARGE SCALE GENOMIC DNA]</scope>
    <source>
        <strain evidence="2">cv. Niubang</strain>
    </source>
</reference>
<reference evidence="2" key="1">
    <citation type="journal article" date="2022" name="Mol. Ecol. Resour.">
        <title>The genomes of chicory, endive, great burdock and yacon provide insights into Asteraceae palaeo-polyploidization history and plant inulin production.</title>
        <authorList>
            <person name="Fan W."/>
            <person name="Wang S."/>
            <person name="Wang H."/>
            <person name="Wang A."/>
            <person name="Jiang F."/>
            <person name="Liu H."/>
            <person name="Zhao H."/>
            <person name="Xu D."/>
            <person name="Zhang Y."/>
        </authorList>
    </citation>
    <scope>NUCLEOTIDE SEQUENCE [LARGE SCALE GENOMIC DNA]</scope>
    <source>
        <strain evidence="2">cv. Niubang</strain>
    </source>
</reference>
<dbReference type="EMBL" id="CM042055">
    <property type="protein sequence ID" value="KAI3702992.1"/>
    <property type="molecule type" value="Genomic_DNA"/>
</dbReference>
<comment type="caution">
    <text evidence="1">The sequence shown here is derived from an EMBL/GenBank/DDBJ whole genome shotgun (WGS) entry which is preliminary data.</text>
</comment>
<keyword evidence="2" id="KW-1185">Reference proteome</keyword>
<name>A0ACB8ZYQ4_ARCLA</name>
<dbReference type="Proteomes" id="UP001055879">
    <property type="component" value="Linkage Group LG09"/>
</dbReference>
<protein>
    <submittedName>
        <fullName evidence="1">Uncharacterized protein</fullName>
    </submittedName>
</protein>
<evidence type="ECO:0000313" key="1">
    <source>
        <dbReference type="EMBL" id="KAI3702992.1"/>
    </source>
</evidence>
<organism evidence="1 2">
    <name type="scientific">Arctium lappa</name>
    <name type="common">Greater burdock</name>
    <name type="synonym">Lappa major</name>
    <dbReference type="NCBI Taxonomy" id="4217"/>
    <lineage>
        <taxon>Eukaryota</taxon>
        <taxon>Viridiplantae</taxon>
        <taxon>Streptophyta</taxon>
        <taxon>Embryophyta</taxon>
        <taxon>Tracheophyta</taxon>
        <taxon>Spermatophyta</taxon>
        <taxon>Magnoliopsida</taxon>
        <taxon>eudicotyledons</taxon>
        <taxon>Gunneridae</taxon>
        <taxon>Pentapetalae</taxon>
        <taxon>asterids</taxon>
        <taxon>campanulids</taxon>
        <taxon>Asterales</taxon>
        <taxon>Asteraceae</taxon>
        <taxon>Carduoideae</taxon>
        <taxon>Cardueae</taxon>
        <taxon>Arctiinae</taxon>
        <taxon>Arctium</taxon>
    </lineage>
</organism>
<proteinExistence type="predicted"/>
<evidence type="ECO:0000313" key="2">
    <source>
        <dbReference type="Proteomes" id="UP001055879"/>
    </source>
</evidence>
<sequence length="589" mass="65487">MVSTLSSRLLLPLGLCFLVLFQGCFAQLERPPQQHKQSRLRGRSDCQFDRITAREPNRVLQSEAGVSEFWVSDDQNDELDCAGVEVARHTINTKGLSLPFYANAPELVYVVRGTYLPNYFLVHCGTAFPGCPETFESGKEEFFDKHQKVFRYKEGDILALPAGAVHWTYNDGDTPIVLIVLRDTSNVANQLDRNFKKFFLAGNPQSQEGGYGGQRPDEGWGKQKLQEQESSNIFNGFDNQILQEVFNVEFNIVNQLKGQNDKRGFIVRADNLDVMTPEKQEYQPGNGIAQTICSTQLRANIADPAHADVYNPRGGRISSLNSHKLPILNWLQLSAEKGLLYKNAVLAPHYNWNSHSIIYVTSGNSRMQIVRNDGTAVFDGVVQEGQLIVVPQDFAVVKKAGEQGCEWVAFKTNDNAKTAQLAGRFSFLRALPEEVVANSYQISREQAKELKYNRQEGVILSPTSTSTREKKGINALLNGFQCTSSKLMNTIPCGLGTVGLLGVATKHTRCCNEAKDRRAPSESNSLEGRLTQLHDEEGLGTVGLLGVATKHTRCCNEAKDRRAPSESNSLEGRLTQLHDEEGLGRREKC</sequence>